<evidence type="ECO:0000313" key="2">
    <source>
        <dbReference type="EMBL" id="HIU52991.1"/>
    </source>
</evidence>
<feature type="transmembrane region" description="Helical" evidence="1">
    <location>
        <begin position="43"/>
        <end position="72"/>
    </location>
</feature>
<accession>A0A9D1M3Q0</accession>
<organism evidence="2 3">
    <name type="scientific">Candidatus Scatocola faecipullorum</name>
    <dbReference type="NCBI Taxonomy" id="2840917"/>
    <lineage>
        <taxon>Bacteria</taxon>
        <taxon>Pseudomonadati</taxon>
        <taxon>Pseudomonadota</taxon>
        <taxon>Alphaproteobacteria</taxon>
        <taxon>Rhodospirillales</taxon>
        <taxon>Rhodospirillaceae</taxon>
        <taxon>Rhodospirillaceae incertae sedis</taxon>
        <taxon>Candidatus Scatocola</taxon>
    </lineage>
</organism>
<comment type="caution">
    <text evidence="2">The sequence shown here is derived from an EMBL/GenBank/DDBJ whole genome shotgun (WGS) entry which is preliminary data.</text>
</comment>
<protein>
    <submittedName>
        <fullName evidence="2">Uncharacterized protein</fullName>
    </submittedName>
</protein>
<dbReference type="EMBL" id="DVNC01000021">
    <property type="protein sequence ID" value="HIU52991.1"/>
    <property type="molecule type" value="Genomic_DNA"/>
</dbReference>
<gene>
    <name evidence="2" type="ORF">IAD20_02800</name>
</gene>
<evidence type="ECO:0000313" key="3">
    <source>
        <dbReference type="Proteomes" id="UP000824107"/>
    </source>
</evidence>
<dbReference type="AlphaFoldDB" id="A0A9D1M3Q0"/>
<dbReference type="Proteomes" id="UP000824107">
    <property type="component" value="Unassembled WGS sequence"/>
</dbReference>
<evidence type="ECO:0000256" key="1">
    <source>
        <dbReference type="SAM" id="Phobius"/>
    </source>
</evidence>
<proteinExistence type="predicted"/>
<reference evidence="2" key="1">
    <citation type="submission" date="2020-10" db="EMBL/GenBank/DDBJ databases">
        <authorList>
            <person name="Gilroy R."/>
        </authorList>
    </citation>
    <scope>NUCLEOTIDE SEQUENCE</scope>
    <source>
        <strain evidence="2">ChiW3-316</strain>
    </source>
</reference>
<sequence length="170" mass="20105">MKLVVLMYVLLAFFMVRYANKLWAFKAMSRLQDIQMQIMLFGLWVVVMLYSQQLSAWPGLFCFAAAAVYKFWIDIRLWRRAKSGLRYPCLLLQKGDGIVRGMMVTHVSNIPVIAVQMLSHYPQEGEYYWCRVVRYSFWSARVEVELLEKMDWGEKEKFLVSRKLRNLGLA</sequence>
<keyword evidence="1" id="KW-1133">Transmembrane helix</keyword>
<name>A0A9D1M3Q0_9PROT</name>
<keyword evidence="1" id="KW-0812">Transmembrane</keyword>
<keyword evidence="1" id="KW-0472">Membrane</keyword>
<reference evidence="2" key="2">
    <citation type="journal article" date="2021" name="PeerJ">
        <title>Extensive microbial diversity within the chicken gut microbiome revealed by metagenomics and culture.</title>
        <authorList>
            <person name="Gilroy R."/>
            <person name="Ravi A."/>
            <person name="Getino M."/>
            <person name="Pursley I."/>
            <person name="Horton D.L."/>
            <person name="Alikhan N.F."/>
            <person name="Baker D."/>
            <person name="Gharbi K."/>
            <person name="Hall N."/>
            <person name="Watson M."/>
            <person name="Adriaenssens E.M."/>
            <person name="Foster-Nyarko E."/>
            <person name="Jarju S."/>
            <person name="Secka A."/>
            <person name="Antonio M."/>
            <person name="Oren A."/>
            <person name="Chaudhuri R.R."/>
            <person name="La Ragione R."/>
            <person name="Hildebrand F."/>
            <person name="Pallen M.J."/>
        </authorList>
    </citation>
    <scope>NUCLEOTIDE SEQUENCE</scope>
    <source>
        <strain evidence="2">ChiW3-316</strain>
    </source>
</reference>